<evidence type="ECO:0000313" key="3">
    <source>
        <dbReference type="Proteomes" id="UP000193920"/>
    </source>
</evidence>
<keyword evidence="3" id="KW-1185">Reference proteome</keyword>
<dbReference type="EMBL" id="MCOG01000163">
    <property type="protein sequence ID" value="ORY32680.1"/>
    <property type="molecule type" value="Genomic_DNA"/>
</dbReference>
<evidence type="ECO:0000313" key="2">
    <source>
        <dbReference type="EMBL" id="ORY32680.1"/>
    </source>
</evidence>
<dbReference type="GO" id="GO:0000278">
    <property type="term" value="P:mitotic cell cycle"/>
    <property type="evidence" value="ECO:0007669"/>
    <property type="project" value="TreeGrafter"/>
</dbReference>
<dbReference type="PANTHER" id="PTHR24419:SF18">
    <property type="entry name" value="SERINE_THREONINE-PROTEIN KINASE HASPIN"/>
    <property type="match status" value="1"/>
</dbReference>
<dbReference type="Gene3D" id="1.10.510.10">
    <property type="entry name" value="Transferase(Phosphotransferase) domain 1"/>
    <property type="match status" value="1"/>
</dbReference>
<dbReference type="STRING" id="1754190.A0A1Y2BDQ4"/>
<dbReference type="Proteomes" id="UP000193920">
    <property type="component" value="Unassembled WGS sequence"/>
</dbReference>
<feature type="compositionally biased region" description="Basic and acidic residues" evidence="1">
    <location>
        <begin position="180"/>
        <end position="205"/>
    </location>
</feature>
<proteinExistence type="predicted"/>
<feature type="compositionally biased region" description="Basic and acidic residues" evidence="1">
    <location>
        <begin position="71"/>
        <end position="98"/>
    </location>
</feature>
<reference evidence="2 3" key="1">
    <citation type="submission" date="2016-08" db="EMBL/GenBank/DDBJ databases">
        <title>A Parts List for Fungal Cellulosomes Revealed by Comparative Genomics.</title>
        <authorList>
            <consortium name="DOE Joint Genome Institute"/>
            <person name="Haitjema C.H."/>
            <person name="Gilmore S.P."/>
            <person name="Henske J.K."/>
            <person name="Solomon K.V."/>
            <person name="De Groot R."/>
            <person name="Kuo A."/>
            <person name="Mondo S.J."/>
            <person name="Salamov A.A."/>
            <person name="Labutti K."/>
            <person name="Zhao Z."/>
            <person name="Chiniquy J."/>
            <person name="Barry K."/>
            <person name="Brewer H.M."/>
            <person name="Purvine S.O."/>
            <person name="Wright A.T."/>
            <person name="Boxma B."/>
            <person name="Van Alen T."/>
            <person name="Hackstein J.H."/>
            <person name="Baker S.E."/>
            <person name="Grigoriev I.V."/>
            <person name="O'Malley M.A."/>
        </authorList>
    </citation>
    <scope>NUCLEOTIDE SEQUENCE [LARGE SCALE GENOMIC DNA]</scope>
    <source>
        <strain evidence="2 3">G1</strain>
    </source>
</reference>
<evidence type="ECO:0008006" key="4">
    <source>
        <dbReference type="Google" id="ProtNLM"/>
    </source>
</evidence>
<dbReference type="PANTHER" id="PTHR24419">
    <property type="entry name" value="INTERLEUKIN-1 RECEPTOR-ASSOCIATED KINASE"/>
    <property type="match status" value="1"/>
</dbReference>
<dbReference type="Pfam" id="PF12330">
    <property type="entry name" value="Haspin_kinase"/>
    <property type="match status" value="1"/>
</dbReference>
<dbReference type="AlphaFoldDB" id="A0A1Y2BDQ4"/>
<organism evidence="2 3">
    <name type="scientific">Neocallimastix californiae</name>
    <dbReference type="NCBI Taxonomy" id="1754190"/>
    <lineage>
        <taxon>Eukaryota</taxon>
        <taxon>Fungi</taxon>
        <taxon>Fungi incertae sedis</taxon>
        <taxon>Chytridiomycota</taxon>
        <taxon>Chytridiomycota incertae sedis</taxon>
        <taxon>Neocallimastigomycetes</taxon>
        <taxon>Neocallimastigales</taxon>
        <taxon>Neocallimastigaceae</taxon>
        <taxon>Neocallimastix</taxon>
    </lineage>
</organism>
<protein>
    <recommendedName>
        <fullName evidence="4">Protein kinase domain-containing protein</fullName>
    </recommendedName>
</protein>
<feature type="compositionally biased region" description="Basic and acidic residues" evidence="1">
    <location>
        <begin position="215"/>
        <end position="237"/>
    </location>
</feature>
<evidence type="ECO:0000256" key="1">
    <source>
        <dbReference type="SAM" id="MobiDB-lite"/>
    </source>
</evidence>
<dbReference type="OrthoDB" id="5327538at2759"/>
<dbReference type="GO" id="GO:0005737">
    <property type="term" value="C:cytoplasm"/>
    <property type="evidence" value="ECO:0007669"/>
    <property type="project" value="TreeGrafter"/>
</dbReference>
<feature type="compositionally biased region" description="Basic and acidic residues" evidence="1">
    <location>
        <begin position="24"/>
        <end position="43"/>
    </location>
</feature>
<dbReference type="GO" id="GO:0005634">
    <property type="term" value="C:nucleus"/>
    <property type="evidence" value="ECO:0007669"/>
    <property type="project" value="TreeGrafter"/>
</dbReference>
<dbReference type="GO" id="GO:0035556">
    <property type="term" value="P:intracellular signal transduction"/>
    <property type="evidence" value="ECO:0007669"/>
    <property type="project" value="TreeGrafter"/>
</dbReference>
<name>A0A1Y2BDQ4_9FUNG</name>
<gene>
    <name evidence="2" type="ORF">LY90DRAFT_673504</name>
</gene>
<feature type="region of interest" description="Disordered" evidence="1">
    <location>
        <begin position="24"/>
        <end position="142"/>
    </location>
</feature>
<feature type="compositionally biased region" description="Basic and acidic residues" evidence="1">
    <location>
        <begin position="121"/>
        <end position="140"/>
    </location>
</feature>
<feature type="region of interest" description="Disordered" evidence="1">
    <location>
        <begin position="158"/>
        <end position="262"/>
    </location>
</feature>
<accession>A0A1Y2BDQ4</accession>
<sequence length="684" mass="79422">MSAAVKCLRFKEPEVVDYIVYKYTDSESTKEDEKEETEAKLNETNETEIEPDSKEGTLFSENIIKNSIEILNKDQNSRNIEKINKNENEDKNEGKHEDENENNNETLIKDNKSESIGSENINEKDNYNKSDGSNENRPYESTESFVIYKDGDSAIIEGNTRSQKAISDRNMERMQQSQKKILERKLVREKLRSQMNEKKKIKSPDEVSINGNDNLENKNKEDSINNEKIKLELRENPLTKSSSLSNSDENSDTIVNSNPNTLRIKSNDSSKITKEDEDVNKILKEVSETYFLEENSNINLDNILEILGQTEIDTIDDTVGMEVLETATHMKNYEHGAIFRLQYNNSNCIMKIIPFDPEKNNLDLNTNLDSNNNFENNQVSLKIILQEIIAMKILSCFHTSGEITLNKSEVNQVTSKNEDKKINNERKVLAFAQPEGMWICKGSKCQVLNYEFQNYQLNEFSQDQYFLVTLFNNEGEIVNSSNNLERSLDQIKSVLWQICYSLALAEEVLGFEHSELYPEYILIEDVPREELIYKLNEREIKKDNFGVKATILDYSRSRLEYNGKVYYSDLTSVCYDDPSKKRSSDDLKTVFNSTLYKVTPIVNRSSFADLIQSSVWIIQCDKEMMNWLYNNMLEFAIRVEYNIKSMKEALNDPFWDLSKENWEMKRKNLTNEYSINTDSDCIIL</sequence>
<feature type="compositionally biased region" description="Polar residues" evidence="1">
    <location>
        <begin position="253"/>
        <end position="262"/>
    </location>
</feature>
<dbReference type="GO" id="GO:0072354">
    <property type="term" value="F:histone H3T3 kinase activity"/>
    <property type="evidence" value="ECO:0007669"/>
    <property type="project" value="TreeGrafter"/>
</dbReference>
<comment type="caution">
    <text evidence="2">The sequence shown here is derived from an EMBL/GenBank/DDBJ whole genome shotgun (WGS) entry which is preliminary data.</text>
</comment>